<sequence>MWAVTRVLMVVFTGVTALPHSIWDASAADLTLYRGWADLMVHQHSFPLHDEQWQYPPAAGALLVVPWLLGGGHAYSWFFFALVAAADATVLSLLIRAARRDGGVAARTGPWIWTVGVALLGRVCYGRFDAIVAATAVLALLWTARRPMAAGAAAAAGVLLKLWPIVILLGLRRHALQRVSLAAAVVGAVATAALTAWAPGAWSFLRFQSERGLQIESTAATPLLIARLTHGGWNIAHRYGAEELVGPGVFTVARACLAATLLGGAILLLAWWRMHPPTADLALAAVLLALTTSRVLSPQYVVWAVAVASVCALDPRTTQRPILWLVLATALLTQVEFPFVYDRVATGSWPGVIVLALRNSLLLYATVWSVIRLWRGSEPKFFVQLVASLTLL</sequence>
<evidence type="ECO:0000256" key="3">
    <source>
        <dbReference type="ARBA" id="ARBA00022679"/>
    </source>
</evidence>
<feature type="transmembrane region" description="Helical" evidence="8">
    <location>
        <begin position="110"/>
        <end position="142"/>
    </location>
</feature>
<reference evidence="9 10" key="1">
    <citation type="journal article" date="2019" name="ACS Chem. Biol.">
        <title>Identification and Mobilization of a Cryptic Antibiotic Biosynthesis Gene Locus from a Human-Pathogenic Nocardia Isolate.</title>
        <authorList>
            <person name="Herisse M."/>
            <person name="Ishida K."/>
            <person name="Porter J.L."/>
            <person name="Howden B."/>
            <person name="Hertweck C."/>
            <person name="Stinear T.P."/>
            <person name="Pidot S.J."/>
        </authorList>
    </citation>
    <scope>NUCLEOTIDE SEQUENCE [LARGE SCALE GENOMIC DNA]</scope>
    <source>
        <strain evidence="9 10">AUSMDU00012715</strain>
    </source>
</reference>
<keyword evidence="3" id="KW-0808">Transferase</keyword>
<evidence type="ECO:0000256" key="6">
    <source>
        <dbReference type="ARBA" id="ARBA00023136"/>
    </source>
</evidence>
<dbReference type="Pfam" id="PF09594">
    <property type="entry name" value="GT87"/>
    <property type="match status" value="1"/>
</dbReference>
<evidence type="ECO:0000256" key="2">
    <source>
        <dbReference type="ARBA" id="ARBA00022475"/>
    </source>
</evidence>
<dbReference type="RefSeq" id="WP_167486733.1">
    <property type="nucleotide sequence ID" value="NZ_CP046173.1"/>
</dbReference>
<dbReference type="Proteomes" id="UP000500953">
    <property type="component" value="Chromosome"/>
</dbReference>
<evidence type="ECO:0000256" key="5">
    <source>
        <dbReference type="ARBA" id="ARBA00022989"/>
    </source>
</evidence>
<dbReference type="EMBL" id="CP046173">
    <property type="protein sequence ID" value="QIS19448.1"/>
    <property type="molecule type" value="Genomic_DNA"/>
</dbReference>
<comment type="similarity">
    <text evidence="7">Belongs to the glycosyltransferase 87 family.</text>
</comment>
<dbReference type="GO" id="GO:0005886">
    <property type="term" value="C:plasma membrane"/>
    <property type="evidence" value="ECO:0007669"/>
    <property type="project" value="UniProtKB-SubCell"/>
</dbReference>
<evidence type="ECO:0000313" key="10">
    <source>
        <dbReference type="Proteomes" id="UP000500953"/>
    </source>
</evidence>
<evidence type="ECO:0000256" key="4">
    <source>
        <dbReference type="ARBA" id="ARBA00022692"/>
    </source>
</evidence>
<dbReference type="AlphaFoldDB" id="A0A6G9Z1R5"/>
<feature type="transmembrane region" description="Helical" evidence="8">
    <location>
        <begin position="347"/>
        <end position="371"/>
    </location>
</feature>
<feature type="transmembrane region" description="Helical" evidence="8">
    <location>
        <begin position="322"/>
        <end position="341"/>
    </location>
</feature>
<name>A0A6G9Z1R5_9NOCA</name>
<feature type="transmembrane region" description="Helical" evidence="8">
    <location>
        <begin position="74"/>
        <end position="98"/>
    </location>
</feature>
<evidence type="ECO:0000256" key="1">
    <source>
        <dbReference type="ARBA" id="ARBA00004651"/>
    </source>
</evidence>
<evidence type="ECO:0000313" key="9">
    <source>
        <dbReference type="EMBL" id="QIS19448.1"/>
    </source>
</evidence>
<organism evidence="9 10">
    <name type="scientific">Nocardia terpenica</name>
    <dbReference type="NCBI Taxonomy" id="455432"/>
    <lineage>
        <taxon>Bacteria</taxon>
        <taxon>Bacillati</taxon>
        <taxon>Actinomycetota</taxon>
        <taxon>Actinomycetes</taxon>
        <taxon>Mycobacteriales</taxon>
        <taxon>Nocardiaceae</taxon>
        <taxon>Nocardia</taxon>
    </lineage>
</organism>
<dbReference type="InterPro" id="IPR018584">
    <property type="entry name" value="GT87"/>
</dbReference>
<protein>
    <submittedName>
        <fullName evidence="9">DUF2029 domain-containing protein</fullName>
    </submittedName>
</protein>
<gene>
    <name evidence="9" type="ORF">F6W96_15310</name>
</gene>
<feature type="transmembrane region" description="Helical" evidence="8">
    <location>
        <begin position="284"/>
        <end position="310"/>
    </location>
</feature>
<accession>A0A6G9Z1R5</accession>
<keyword evidence="5 8" id="KW-1133">Transmembrane helix</keyword>
<keyword evidence="2" id="KW-1003">Cell membrane</keyword>
<evidence type="ECO:0000256" key="8">
    <source>
        <dbReference type="SAM" id="Phobius"/>
    </source>
</evidence>
<feature type="transmembrane region" description="Helical" evidence="8">
    <location>
        <begin position="148"/>
        <end position="169"/>
    </location>
</feature>
<dbReference type="GO" id="GO:0016758">
    <property type="term" value="F:hexosyltransferase activity"/>
    <property type="evidence" value="ECO:0007669"/>
    <property type="project" value="InterPro"/>
</dbReference>
<feature type="transmembrane region" description="Helical" evidence="8">
    <location>
        <begin position="181"/>
        <end position="199"/>
    </location>
</feature>
<comment type="subcellular location">
    <subcellularLocation>
        <location evidence="1">Cell membrane</location>
        <topology evidence="1">Multi-pass membrane protein</topology>
    </subcellularLocation>
</comment>
<feature type="transmembrane region" description="Helical" evidence="8">
    <location>
        <begin position="248"/>
        <end position="272"/>
    </location>
</feature>
<proteinExistence type="inferred from homology"/>
<keyword evidence="4 8" id="KW-0812">Transmembrane</keyword>
<keyword evidence="6 8" id="KW-0472">Membrane</keyword>
<evidence type="ECO:0000256" key="7">
    <source>
        <dbReference type="ARBA" id="ARBA00024033"/>
    </source>
</evidence>